<proteinExistence type="inferred from homology"/>
<dbReference type="PANTHER" id="PTHR13124:SF12">
    <property type="entry name" value="LARGE RIBOSOMAL SUBUNIT PROTEIN ML46"/>
    <property type="match status" value="1"/>
</dbReference>
<dbReference type="SUPFAM" id="SSF55811">
    <property type="entry name" value="Nudix"/>
    <property type="match status" value="1"/>
</dbReference>
<reference evidence="9" key="1">
    <citation type="journal article" date="2020" name="Nat. Commun.">
        <title>Large-scale genome sequencing of mycorrhizal fungi provides insights into the early evolution of symbiotic traits.</title>
        <authorList>
            <person name="Miyauchi S."/>
            <person name="Kiss E."/>
            <person name="Kuo A."/>
            <person name="Drula E."/>
            <person name="Kohler A."/>
            <person name="Sanchez-Garcia M."/>
            <person name="Morin E."/>
            <person name="Andreopoulos B."/>
            <person name="Barry K.W."/>
            <person name="Bonito G."/>
            <person name="Buee M."/>
            <person name="Carver A."/>
            <person name="Chen C."/>
            <person name="Cichocki N."/>
            <person name="Clum A."/>
            <person name="Culley D."/>
            <person name="Crous P.W."/>
            <person name="Fauchery L."/>
            <person name="Girlanda M."/>
            <person name="Hayes R.D."/>
            <person name="Keri Z."/>
            <person name="LaButti K."/>
            <person name="Lipzen A."/>
            <person name="Lombard V."/>
            <person name="Magnuson J."/>
            <person name="Maillard F."/>
            <person name="Murat C."/>
            <person name="Nolan M."/>
            <person name="Ohm R.A."/>
            <person name="Pangilinan J."/>
            <person name="Pereira M.F."/>
            <person name="Perotto S."/>
            <person name="Peter M."/>
            <person name="Pfister S."/>
            <person name="Riley R."/>
            <person name="Sitrit Y."/>
            <person name="Stielow J.B."/>
            <person name="Szollosi G."/>
            <person name="Zifcakova L."/>
            <person name="Stursova M."/>
            <person name="Spatafora J.W."/>
            <person name="Tedersoo L."/>
            <person name="Vaario L.M."/>
            <person name="Yamada A."/>
            <person name="Yan M."/>
            <person name="Wang P."/>
            <person name="Xu J."/>
            <person name="Bruns T."/>
            <person name="Baldrian P."/>
            <person name="Vilgalys R."/>
            <person name="Dunand C."/>
            <person name="Henrissat B."/>
            <person name="Grigoriev I.V."/>
            <person name="Hibbett D."/>
            <person name="Nagy L.G."/>
            <person name="Martin F.M."/>
        </authorList>
    </citation>
    <scope>NUCLEOTIDE SEQUENCE</scope>
    <source>
        <strain evidence="9">UH-Tt-Lm1</strain>
    </source>
</reference>
<keyword evidence="5" id="KW-0496">Mitochondrion</keyword>
<accession>A0A9P6HP98</accession>
<dbReference type="CDD" id="cd04661">
    <property type="entry name" value="NUDIX_MRP_L46"/>
    <property type="match status" value="1"/>
</dbReference>
<feature type="domain" description="Large ribosomal subunit protein mL46 N-terminal" evidence="8">
    <location>
        <begin position="46"/>
        <end position="148"/>
    </location>
</feature>
<evidence type="ECO:0000313" key="10">
    <source>
        <dbReference type="Proteomes" id="UP000736335"/>
    </source>
</evidence>
<dbReference type="OrthoDB" id="414075at2759"/>
<evidence type="ECO:0000256" key="4">
    <source>
        <dbReference type="ARBA" id="ARBA00022980"/>
    </source>
</evidence>
<dbReference type="InterPro" id="IPR033650">
    <property type="entry name" value="Ribosomal_mL46_NUDIX"/>
</dbReference>
<sequence>MLPRRPALQAVRSLATEVGAANNTLHAPTPPLSTTKSAVTRSKPLLEAAVIVNRSPTITRSPSRFEKTFFQYQSRIARALHNPFPYEFYFKQGSPLEAQFNIEERSRERQAFGRLTRTMWDTTEANLEAAKLAKEEVGKRATRFTEADKRKDLRSLDRRGERNLYLVTKSEDSSWSFPRAAIRKGEFLHQTAERALYPHCGVNVDTWLVGRKPIGLYKPAEPTEGHERLVFFYKMHILAGQVEPNGSSAVDFAWLTKEEIKGYVEREYWRGVKDMLSDS</sequence>
<evidence type="ECO:0000313" key="9">
    <source>
        <dbReference type="EMBL" id="KAF9792279.1"/>
    </source>
</evidence>
<name>A0A9P6HP98_9AGAM</name>
<keyword evidence="3" id="KW-0809">Transit peptide</keyword>
<comment type="subcellular location">
    <subcellularLocation>
        <location evidence="1">Mitochondrion</location>
    </subcellularLocation>
</comment>
<dbReference type="PANTHER" id="PTHR13124">
    <property type="entry name" value="39S RIBOSOMAL PROTEIN L46, MITOCHONDRIAL PRECURSOR-RELATED"/>
    <property type="match status" value="1"/>
</dbReference>
<dbReference type="GO" id="GO:0005762">
    <property type="term" value="C:mitochondrial large ribosomal subunit"/>
    <property type="evidence" value="ECO:0007669"/>
    <property type="project" value="TreeGrafter"/>
</dbReference>
<reference evidence="9" key="2">
    <citation type="submission" date="2020-11" db="EMBL/GenBank/DDBJ databases">
        <authorList>
            <consortium name="DOE Joint Genome Institute"/>
            <person name="Kuo A."/>
            <person name="Miyauchi S."/>
            <person name="Kiss E."/>
            <person name="Drula E."/>
            <person name="Kohler A."/>
            <person name="Sanchez-Garcia M."/>
            <person name="Andreopoulos B."/>
            <person name="Barry K.W."/>
            <person name="Bonito G."/>
            <person name="Buee M."/>
            <person name="Carver A."/>
            <person name="Chen C."/>
            <person name="Cichocki N."/>
            <person name="Clum A."/>
            <person name="Culley D."/>
            <person name="Crous P.W."/>
            <person name="Fauchery L."/>
            <person name="Girlanda M."/>
            <person name="Hayes R."/>
            <person name="Keri Z."/>
            <person name="Labutti K."/>
            <person name="Lipzen A."/>
            <person name="Lombard V."/>
            <person name="Magnuson J."/>
            <person name="Maillard F."/>
            <person name="Morin E."/>
            <person name="Murat C."/>
            <person name="Nolan M."/>
            <person name="Ohm R."/>
            <person name="Pangilinan J."/>
            <person name="Pereira M."/>
            <person name="Perotto S."/>
            <person name="Peter M."/>
            <person name="Riley R."/>
            <person name="Sitrit Y."/>
            <person name="Stielow B."/>
            <person name="Szollosi G."/>
            <person name="Zifcakova L."/>
            <person name="Stursova M."/>
            <person name="Spatafora J.W."/>
            <person name="Tedersoo L."/>
            <person name="Vaario L.-M."/>
            <person name="Yamada A."/>
            <person name="Yan M."/>
            <person name="Wang P."/>
            <person name="Xu J."/>
            <person name="Bruns T."/>
            <person name="Baldrian P."/>
            <person name="Vilgalys R."/>
            <person name="Henrissat B."/>
            <person name="Grigoriev I.V."/>
            <person name="Hibbett D."/>
            <person name="Nagy L.G."/>
            <person name="Martin F.M."/>
        </authorList>
    </citation>
    <scope>NUCLEOTIDE SEQUENCE</scope>
    <source>
        <strain evidence="9">UH-Tt-Lm1</strain>
    </source>
</reference>
<gene>
    <name evidence="9" type="ORF">BJ322DRAFT_31879</name>
</gene>
<comment type="caution">
    <text evidence="9">The sequence shown here is derived from an EMBL/GenBank/DDBJ whole genome shotgun (WGS) entry which is preliminary data.</text>
</comment>
<evidence type="ECO:0000256" key="7">
    <source>
        <dbReference type="ARBA" id="ARBA00035190"/>
    </source>
</evidence>
<evidence type="ECO:0000259" key="8">
    <source>
        <dbReference type="Pfam" id="PF11788"/>
    </source>
</evidence>
<keyword evidence="10" id="KW-1185">Reference proteome</keyword>
<dbReference type="InterPro" id="IPR015797">
    <property type="entry name" value="NUDIX_hydrolase-like_dom_sf"/>
</dbReference>
<protein>
    <recommendedName>
        <fullName evidence="7">Large ribosomal subunit protein mL46</fullName>
    </recommendedName>
</protein>
<keyword evidence="6" id="KW-0687">Ribonucleoprotein</keyword>
<evidence type="ECO:0000256" key="3">
    <source>
        <dbReference type="ARBA" id="ARBA00022946"/>
    </source>
</evidence>
<dbReference type="Gene3D" id="3.90.79.10">
    <property type="entry name" value="Nucleoside Triphosphate Pyrophosphohydrolase"/>
    <property type="match status" value="1"/>
</dbReference>
<dbReference type="GO" id="GO:0003735">
    <property type="term" value="F:structural constituent of ribosome"/>
    <property type="evidence" value="ECO:0007669"/>
    <property type="project" value="InterPro"/>
</dbReference>
<dbReference type="Pfam" id="PF11788">
    <property type="entry name" value="MRP-L46"/>
    <property type="match status" value="1"/>
</dbReference>
<evidence type="ECO:0000256" key="2">
    <source>
        <dbReference type="ARBA" id="ARBA00009070"/>
    </source>
</evidence>
<comment type="similarity">
    <text evidence="2">Belongs to the mitochondrion-specific ribosomal protein mL46 family.</text>
</comment>
<dbReference type="InterPro" id="IPR021757">
    <property type="entry name" value="Ribosomal_mL46_N"/>
</dbReference>
<organism evidence="9 10">
    <name type="scientific">Thelephora terrestris</name>
    <dbReference type="NCBI Taxonomy" id="56493"/>
    <lineage>
        <taxon>Eukaryota</taxon>
        <taxon>Fungi</taxon>
        <taxon>Dikarya</taxon>
        <taxon>Basidiomycota</taxon>
        <taxon>Agaricomycotina</taxon>
        <taxon>Agaricomycetes</taxon>
        <taxon>Thelephorales</taxon>
        <taxon>Thelephoraceae</taxon>
        <taxon>Thelephora</taxon>
    </lineage>
</organism>
<dbReference type="EMBL" id="WIUZ02000001">
    <property type="protein sequence ID" value="KAF9792279.1"/>
    <property type="molecule type" value="Genomic_DNA"/>
</dbReference>
<dbReference type="InterPro" id="IPR040008">
    <property type="entry name" value="Ribosomal_mL46"/>
</dbReference>
<keyword evidence="4 9" id="KW-0689">Ribosomal protein</keyword>
<dbReference type="Proteomes" id="UP000736335">
    <property type="component" value="Unassembled WGS sequence"/>
</dbReference>
<evidence type="ECO:0000256" key="6">
    <source>
        <dbReference type="ARBA" id="ARBA00023274"/>
    </source>
</evidence>
<evidence type="ECO:0000256" key="5">
    <source>
        <dbReference type="ARBA" id="ARBA00023128"/>
    </source>
</evidence>
<evidence type="ECO:0000256" key="1">
    <source>
        <dbReference type="ARBA" id="ARBA00004173"/>
    </source>
</evidence>
<dbReference type="AlphaFoldDB" id="A0A9P6HP98"/>